<dbReference type="OrthoDB" id="3728306at2"/>
<dbReference type="Pfam" id="PF02424">
    <property type="entry name" value="ApbE"/>
    <property type="match status" value="1"/>
</dbReference>
<reference evidence="12" key="1">
    <citation type="submission" date="2016-10" db="EMBL/GenBank/DDBJ databases">
        <authorList>
            <person name="Varghese N."/>
            <person name="Submissions S."/>
        </authorList>
    </citation>
    <scope>NUCLEOTIDE SEQUENCE [LARGE SCALE GENOMIC DNA]</scope>
    <source>
        <strain evidence="12">IMMIB L-1606</strain>
    </source>
</reference>
<dbReference type="GO" id="GO:0016740">
    <property type="term" value="F:transferase activity"/>
    <property type="evidence" value="ECO:0007669"/>
    <property type="project" value="UniProtKB-KW"/>
</dbReference>
<comment type="catalytic activity">
    <reaction evidence="10">
        <text>L-threonyl-[protein] + FAD = FMN-L-threonyl-[protein] + AMP + H(+)</text>
        <dbReference type="Rhea" id="RHEA:36847"/>
        <dbReference type="Rhea" id="RHEA-COMP:11060"/>
        <dbReference type="Rhea" id="RHEA-COMP:11061"/>
        <dbReference type="ChEBI" id="CHEBI:15378"/>
        <dbReference type="ChEBI" id="CHEBI:30013"/>
        <dbReference type="ChEBI" id="CHEBI:57692"/>
        <dbReference type="ChEBI" id="CHEBI:74257"/>
        <dbReference type="ChEBI" id="CHEBI:456215"/>
        <dbReference type="EC" id="2.7.1.180"/>
    </reaction>
</comment>
<evidence type="ECO:0000256" key="2">
    <source>
        <dbReference type="ARBA" id="ARBA00011955"/>
    </source>
</evidence>
<evidence type="ECO:0000256" key="3">
    <source>
        <dbReference type="ARBA" id="ARBA00016337"/>
    </source>
</evidence>
<evidence type="ECO:0000256" key="1">
    <source>
        <dbReference type="ARBA" id="ARBA00001946"/>
    </source>
</evidence>
<keyword evidence="12" id="KW-1185">Reference proteome</keyword>
<keyword evidence="8" id="KW-0460">Magnesium</keyword>
<comment type="cofactor">
    <cofactor evidence="1">
        <name>Mg(2+)</name>
        <dbReference type="ChEBI" id="CHEBI:18420"/>
    </cofactor>
</comment>
<dbReference type="PANTHER" id="PTHR30040">
    <property type="entry name" value="THIAMINE BIOSYNTHESIS LIPOPROTEIN APBE"/>
    <property type="match status" value="1"/>
</dbReference>
<dbReference type="Proteomes" id="UP000198751">
    <property type="component" value="Chromosome I"/>
</dbReference>
<dbReference type="PANTHER" id="PTHR30040:SF2">
    <property type="entry name" value="FAD:PROTEIN FMN TRANSFERASE"/>
    <property type="match status" value="1"/>
</dbReference>
<dbReference type="SUPFAM" id="SSF143631">
    <property type="entry name" value="ApbE-like"/>
    <property type="match status" value="1"/>
</dbReference>
<evidence type="ECO:0000256" key="7">
    <source>
        <dbReference type="ARBA" id="ARBA00022827"/>
    </source>
</evidence>
<evidence type="ECO:0000256" key="6">
    <source>
        <dbReference type="ARBA" id="ARBA00022723"/>
    </source>
</evidence>
<dbReference type="InterPro" id="IPR024932">
    <property type="entry name" value="ApbE"/>
</dbReference>
<evidence type="ECO:0000256" key="5">
    <source>
        <dbReference type="ARBA" id="ARBA00022679"/>
    </source>
</evidence>
<keyword evidence="5" id="KW-0808">Transferase</keyword>
<evidence type="ECO:0000256" key="9">
    <source>
        <dbReference type="ARBA" id="ARBA00031306"/>
    </source>
</evidence>
<proteinExistence type="predicted"/>
<dbReference type="Gene3D" id="3.10.520.10">
    <property type="entry name" value="ApbE-like domains"/>
    <property type="match status" value="1"/>
</dbReference>
<accession>A0A1H2A3P5</accession>
<dbReference type="AlphaFoldDB" id="A0A1H2A3P5"/>
<keyword evidence="4" id="KW-0285">Flavoprotein</keyword>
<dbReference type="GO" id="GO:0046872">
    <property type="term" value="F:metal ion binding"/>
    <property type="evidence" value="ECO:0007669"/>
    <property type="project" value="UniProtKB-KW"/>
</dbReference>
<dbReference type="EMBL" id="LT629779">
    <property type="protein sequence ID" value="SDT40503.1"/>
    <property type="molecule type" value="Genomic_DNA"/>
</dbReference>
<protein>
    <recommendedName>
        <fullName evidence="3">FAD:protein FMN transferase</fullName>
        <ecNumber evidence="2">2.7.1.180</ecNumber>
    </recommendedName>
    <alternativeName>
        <fullName evidence="9">Flavin transferase</fullName>
    </alternativeName>
</protein>
<keyword evidence="7" id="KW-0274">FAD</keyword>
<sequence>MPHADWAAFSFEGIGTGWEVSTPHALGLSAQQDLLALVEKFDAVWSRFRADSLVSAMAREPGSYSFPAEAAGLGELYRTLYGLTGGAMTPLVGASLERLGYDAAYTLRPSGDPLPAPRWEDVLDWNGTSISTTAPVVLDIGAAGKGLLVDVLASALEVHGVEAFMVDASGDLLARGPGTVPVGLEHPYNPAQAIGVVELGGRALCASAANRRAWGDGLHHVLDATTGQPVRTAVATWALADTAAVADALATALFFVPGAVLEESFDVSWLTVFSDGSAAYSAEFEGTLFT</sequence>
<keyword evidence="11" id="KW-0449">Lipoprotein</keyword>
<dbReference type="RefSeq" id="WP_091721190.1">
    <property type="nucleotide sequence ID" value="NZ_LT629779.1"/>
</dbReference>
<evidence type="ECO:0000256" key="4">
    <source>
        <dbReference type="ARBA" id="ARBA00022630"/>
    </source>
</evidence>
<evidence type="ECO:0000256" key="10">
    <source>
        <dbReference type="ARBA" id="ARBA00048540"/>
    </source>
</evidence>
<evidence type="ECO:0000313" key="12">
    <source>
        <dbReference type="Proteomes" id="UP000198751"/>
    </source>
</evidence>
<name>A0A1H2A3P5_9MICC</name>
<evidence type="ECO:0000256" key="8">
    <source>
        <dbReference type="ARBA" id="ARBA00022842"/>
    </source>
</evidence>
<gene>
    <name evidence="11" type="ORF">SAMN04489743_2768</name>
</gene>
<keyword evidence="6" id="KW-0479">Metal-binding</keyword>
<dbReference type="EC" id="2.7.1.180" evidence="2"/>
<organism evidence="11 12">
    <name type="scientific">Pseudarthrobacter equi</name>
    <dbReference type="NCBI Taxonomy" id="728066"/>
    <lineage>
        <taxon>Bacteria</taxon>
        <taxon>Bacillati</taxon>
        <taxon>Actinomycetota</taxon>
        <taxon>Actinomycetes</taxon>
        <taxon>Micrococcales</taxon>
        <taxon>Micrococcaceae</taxon>
        <taxon>Pseudarthrobacter</taxon>
    </lineage>
</organism>
<evidence type="ECO:0000313" key="11">
    <source>
        <dbReference type="EMBL" id="SDT40503.1"/>
    </source>
</evidence>
<dbReference type="InterPro" id="IPR003374">
    <property type="entry name" value="ApbE-like_sf"/>
</dbReference>